<dbReference type="AlphaFoldDB" id="A0A0A1VT45"/>
<proteinExistence type="predicted"/>
<sequence length="95" mass="11315">MKFEWDERKNQSNLIKHGFDFADAYRIFNLPMVVELDERENYGETRFVAIGLLDGRVVVIVYTEPDAQTIRIISLRKALSYEGKHYEQYLKNRLE</sequence>
<dbReference type="Pfam" id="PF04365">
    <property type="entry name" value="BrnT_toxin"/>
    <property type="match status" value="1"/>
</dbReference>
<organism evidence="1 2">
    <name type="scientific">Microcystis aeruginosa NIES-44</name>
    <dbReference type="NCBI Taxonomy" id="449439"/>
    <lineage>
        <taxon>Bacteria</taxon>
        <taxon>Bacillati</taxon>
        <taxon>Cyanobacteriota</taxon>
        <taxon>Cyanophyceae</taxon>
        <taxon>Oscillatoriophycideae</taxon>
        <taxon>Chroococcales</taxon>
        <taxon>Microcystaceae</taxon>
        <taxon>Microcystis</taxon>
    </lineage>
</organism>
<dbReference type="Proteomes" id="UP000030321">
    <property type="component" value="Unassembled WGS sequence"/>
</dbReference>
<reference evidence="2" key="1">
    <citation type="journal article" date="2015" name="Genome">
        <title>Whole Genome Sequence of the Non-Microcystin-Producing Microcystis aeruginosa Strain NIES-44.</title>
        <authorList>
            <person name="Okano K."/>
            <person name="Miyata N."/>
            <person name="Ozaki Y."/>
        </authorList>
    </citation>
    <scope>NUCLEOTIDE SEQUENCE [LARGE SCALE GENOMIC DNA]</scope>
    <source>
        <strain evidence="2">NIES-44</strain>
    </source>
</reference>
<dbReference type="EMBL" id="BBPA01000030">
    <property type="protein sequence ID" value="GAL92895.1"/>
    <property type="molecule type" value="Genomic_DNA"/>
</dbReference>
<evidence type="ECO:0000313" key="1">
    <source>
        <dbReference type="EMBL" id="GAL92895.1"/>
    </source>
</evidence>
<evidence type="ECO:0000313" key="2">
    <source>
        <dbReference type="Proteomes" id="UP000030321"/>
    </source>
</evidence>
<comment type="caution">
    <text evidence="1">The sequence shown here is derived from an EMBL/GenBank/DDBJ whole genome shotgun (WGS) entry which is preliminary data.</text>
</comment>
<dbReference type="InterPro" id="IPR007460">
    <property type="entry name" value="BrnT_toxin"/>
</dbReference>
<evidence type="ECO:0008006" key="3">
    <source>
        <dbReference type="Google" id="ProtNLM"/>
    </source>
</evidence>
<dbReference type="InterPro" id="IPR038573">
    <property type="entry name" value="BrnT_sf"/>
</dbReference>
<dbReference type="Gene3D" id="3.10.450.530">
    <property type="entry name" value="Ribonuclease toxin, BrnT, of type II toxin-antitoxin system"/>
    <property type="match status" value="1"/>
</dbReference>
<name>A0A0A1VT45_MICAE</name>
<gene>
    <name evidence="1" type="ORF">N44_01582</name>
</gene>
<dbReference type="RefSeq" id="WP_045358641.1">
    <property type="nucleotide sequence ID" value="NZ_BBPA01000030.1"/>
</dbReference>
<protein>
    <recommendedName>
        <fullName evidence="3">BrnT family toxin</fullName>
    </recommendedName>
</protein>
<accession>A0A0A1VT45</accession>